<feature type="region of interest" description="Disordered" evidence="1">
    <location>
        <begin position="1"/>
        <end position="33"/>
    </location>
</feature>
<feature type="compositionally biased region" description="Basic and acidic residues" evidence="1">
    <location>
        <begin position="86"/>
        <end position="101"/>
    </location>
</feature>
<feature type="non-terminal residue" evidence="2">
    <location>
        <position position="161"/>
    </location>
</feature>
<gene>
    <name evidence="2" type="ORF">AVDCRST_MAG01-01-226</name>
</gene>
<feature type="non-terminal residue" evidence="2">
    <location>
        <position position="1"/>
    </location>
</feature>
<sequence length="161" mass="17549">DRPDGEEVSAAHHEPNSQAGAGASYATGHGSLGADIRSHGGRFVVGRAPELLPAGAVRIHLLPVPPSHHVRGHQEGPRPRRTRAIAQERRTLPRVPDPHRGDLDRHCRATWRFPLSRDRSASTAHTVAFHGALPLLHEPEHFAARVGGRVDRARSGTRRPL</sequence>
<dbReference type="EMBL" id="CADCUW010000033">
    <property type="protein sequence ID" value="CAA9385948.1"/>
    <property type="molecule type" value="Genomic_DNA"/>
</dbReference>
<feature type="region of interest" description="Disordered" evidence="1">
    <location>
        <begin position="64"/>
        <end position="101"/>
    </location>
</feature>
<organism evidence="2">
    <name type="scientific">uncultured Rubrobacteraceae bacterium</name>
    <dbReference type="NCBI Taxonomy" id="349277"/>
    <lineage>
        <taxon>Bacteria</taxon>
        <taxon>Bacillati</taxon>
        <taxon>Actinomycetota</taxon>
        <taxon>Rubrobacteria</taxon>
        <taxon>Rubrobacterales</taxon>
        <taxon>Rubrobacteraceae</taxon>
        <taxon>environmental samples</taxon>
    </lineage>
</organism>
<protein>
    <submittedName>
        <fullName evidence="2">Uncharacterized protein</fullName>
    </submittedName>
</protein>
<feature type="compositionally biased region" description="Basic and acidic residues" evidence="1">
    <location>
        <begin position="1"/>
        <end position="15"/>
    </location>
</feature>
<dbReference type="AlphaFoldDB" id="A0A6J4NEM6"/>
<evidence type="ECO:0000256" key="1">
    <source>
        <dbReference type="SAM" id="MobiDB-lite"/>
    </source>
</evidence>
<reference evidence="2" key="1">
    <citation type="submission" date="2020-02" db="EMBL/GenBank/DDBJ databases">
        <authorList>
            <person name="Meier V. D."/>
        </authorList>
    </citation>
    <scope>NUCLEOTIDE SEQUENCE</scope>
    <source>
        <strain evidence="2">AVDCRST_MAG01</strain>
    </source>
</reference>
<evidence type="ECO:0000313" key="2">
    <source>
        <dbReference type="EMBL" id="CAA9385948.1"/>
    </source>
</evidence>
<accession>A0A6J4NEM6</accession>
<proteinExistence type="predicted"/>
<name>A0A6J4NEM6_9ACTN</name>